<protein>
    <submittedName>
        <fullName evidence="8">SP-RING-type domain-containing protein</fullName>
    </submittedName>
</protein>
<dbReference type="InterPro" id="IPR013083">
    <property type="entry name" value="Znf_RING/FYVE/PHD"/>
</dbReference>
<dbReference type="Pfam" id="PF02891">
    <property type="entry name" value="zf-MIZ"/>
    <property type="match status" value="1"/>
</dbReference>
<keyword evidence="1" id="KW-0479">Metal-binding</keyword>
<proteinExistence type="predicted"/>
<evidence type="ECO:0000313" key="8">
    <source>
        <dbReference type="WBParaSite" id="SPAL_0000432000.1"/>
    </source>
</evidence>
<dbReference type="AlphaFoldDB" id="A0A0N5BE97"/>
<dbReference type="PANTHER" id="PTHR10782">
    <property type="entry name" value="ZINC FINGER MIZ DOMAIN-CONTAINING PROTEIN"/>
    <property type="match status" value="1"/>
</dbReference>
<evidence type="ECO:0000259" key="6">
    <source>
        <dbReference type="PROSITE" id="PS51044"/>
    </source>
</evidence>
<feature type="domain" description="SP-RING-type" evidence="6">
    <location>
        <begin position="289"/>
        <end position="370"/>
    </location>
</feature>
<evidence type="ECO:0000256" key="2">
    <source>
        <dbReference type="ARBA" id="ARBA00022771"/>
    </source>
</evidence>
<dbReference type="STRING" id="174720.A0A0N5BE97"/>
<keyword evidence="2 4" id="KW-0863">Zinc-finger</keyword>
<dbReference type="GO" id="GO:0000785">
    <property type="term" value="C:chromatin"/>
    <property type="evidence" value="ECO:0007669"/>
    <property type="project" value="TreeGrafter"/>
</dbReference>
<dbReference type="WBParaSite" id="SPAL_0000432000.1">
    <property type="protein sequence ID" value="SPAL_0000432000.1"/>
    <property type="gene ID" value="SPAL_0000432000"/>
</dbReference>
<feature type="region of interest" description="Disordered" evidence="5">
    <location>
        <begin position="480"/>
        <end position="519"/>
    </location>
</feature>
<sequence>MSTKTDVVTCKELILYKFNWDDLKHCLAFVSCPTSGNKEALHRRLKQVLENEKTQQKAIQAILERSVGKNYCPPNVLKISPESLPVSKNNKAGGGDVIIETDVTMKQLYFHKNVKNLSGWRVISSKDISVSFSFDIKLPSEVRNSILSSKDPQQSRNCLMLRSAKISDKNNLPYKDCYPLGMRIFINHWEFTDLLPREIAYSSVDEKHRSNVPTNLNKALLKLSEISRDKERLGIEIRFDKALNAGCVFAFAVFSSSLKTVEELLMETTNKTKTTVEEFEGDLEKCLSGGDGLILESIKISLKSSVSLERIRIPFRGKNCSHILPDDLETYIKSNETTESWSCKNCKSPCTPDDIKIDEFFTKVLKNHPNVEEIELFPGAEYKISGCKEKLNINNTKVIKGGIGNDDDAIVVVSDEETDDSFLDSLSSVDSNGGGNNGKRLPLTANSNIDSDGCIVLDDSFEDEPPVKLPKFGEIIITSAKTPIGDSDTDRSRNTTRRANTTNSDKAVNNDPLPSLPKPPSYFEVTSSLRGRNFPSSTPTNVSISGFQQTSGFHQKSVDVIKNHVTKSCPVFLELIKGFVANSNVHSLYTSLGSESLKSRKPGNISDELWEILTMPEIQSLFSKK</sequence>
<dbReference type="GO" id="GO:0016925">
    <property type="term" value="P:protein sumoylation"/>
    <property type="evidence" value="ECO:0007669"/>
    <property type="project" value="TreeGrafter"/>
</dbReference>
<dbReference type="GO" id="GO:0061665">
    <property type="term" value="F:SUMO ligase activity"/>
    <property type="evidence" value="ECO:0007669"/>
    <property type="project" value="TreeGrafter"/>
</dbReference>
<name>A0A0N5BE97_STREA</name>
<keyword evidence="3" id="KW-0862">Zinc</keyword>
<dbReference type="Proteomes" id="UP000046392">
    <property type="component" value="Unplaced"/>
</dbReference>
<dbReference type="SUPFAM" id="SSF68906">
    <property type="entry name" value="SAP domain"/>
    <property type="match status" value="1"/>
</dbReference>
<dbReference type="GO" id="GO:0008270">
    <property type="term" value="F:zinc ion binding"/>
    <property type="evidence" value="ECO:0007669"/>
    <property type="project" value="UniProtKB-KW"/>
</dbReference>
<dbReference type="PROSITE" id="PS51044">
    <property type="entry name" value="ZF_SP_RING"/>
    <property type="match status" value="1"/>
</dbReference>
<evidence type="ECO:0000313" key="7">
    <source>
        <dbReference type="Proteomes" id="UP000046392"/>
    </source>
</evidence>
<dbReference type="InterPro" id="IPR036361">
    <property type="entry name" value="SAP_dom_sf"/>
</dbReference>
<evidence type="ECO:0000256" key="4">
    <source>
        <dbReference type="PROSITE-ProRule" id="PRU00452"/>
    </source>
</evidence>
<accession>A0A0N5BE97</accession>
<evidence type="ECO:0000256" key="1">
    <source>
        <dbReference type="ARBA" id="ARBA00022723"/>
    </source>
</evidence>
<reference evidence="8" key="1">
    <citation type="submission" date="2017-02" db="UniProtKB">
        <authorList>
            <consortium name="WormBaseParasite"/>
        </authorList>
    </citation>
    <scope>IDENTIFICATION</scope>
</reference>
<evidence type="ECO:0000256" key="3">
    <source>
        <dbReference type="ARBA" id="ARBA00022833"/>
    </source>
</evidence>
<keyword evidence="7" id="KW-1185">Reference proteome</keyword>
<dbReference type="PANTHER" id="PTHR10782:SF4">
    <property type="entry name" value="TONALLI, ISOFORM E"/>
    <property type="match status" value="1"/>
</dbReference>
<organism evidence="7 8">
    <name type="scientific">Strongyloides papillosus</name>
    <name type="common">Intestinal threadworm</name>
    <dbReference type="NCBI Taxonomy" id="174720"/>
    <lineage>
        <taxon>Eukaryota</taxon>
        <taxon>Metazoa</taxon>
        <taxon>Ecdysozoa</taxon>
        <taxon>Nematoda</taxon>
        <taxon>Chromadorea</taxon>
        <taxon>Rhabditida</taxon>
        <taxon>Tylenchina</taxon>
        <taxon>Panagrolaimomorpha</taxon>
        <taxon>Strongyloidoidea</taxon>
        <taxon>Strongyloididae</taxon>
        <taxon>Strongyloides</taxon>
    </lineage>
</organism>
<feature type="region of interest" description="Disordered" evidence="5">
    <location>
        <begin position="424"/>
        <end position="444"/>
    </location>
</feature>
<dbReference type="Gene3D" id="3.30.40.10">
    <property type="entry name" value="Zinc/RING finger domain, C3HC4 (zinc finger)"/>
    <property type="match status" value="1"/>
</dbReference>
<evidence type="ECO:0000256" key="5">
    <source>
        <dbReference type="SAM" id="MobiDB-lite"/>
    </source>
</evidence>
<dbReference type="InterPro" id="IPR004181">
    <property type="entry name" value="Znf_MIZ"/>
</dbReference>